<protein>
    <submittedName>
        <fullName evidence="2">Secreted protein</fullName>
    </submittedName>
</protein>
<keyword evidence="1" id="KW-1185">Reference proteome</keyword>
<proteinExistence type="predicted"/>
<organism evidence="1 2">
    <name type="scientific">Macrostomum lignano</name>
    <dbReference type="NCBI Taxonomy" id="282301"/>
    <lineage>
        <taxon>Eukaryota</taxon>
        <taxon>Metazoa</taxon>
        <taxon>Spiralia</taxon>
        <taxon>Lophotrochozoa</taxon>
        <taxon>Platyhelminthes</taxon>
        <taxon>Rhabditophora</taxon>
        <taxon>Macrostomorpha</taxon>
        <taxon>Macrostomida</taxon>
        <taxon>Macrostomidae</taxon>
        <taxon>Macrostomum</taxon>
    </lineage>
</organism>
<sequence>CAGSELSSASGSIQLRLLAAATPTQHSHARDSLAVFKWSDRSALGEQCRDFTLAATAGKTENLSESYIMNLLLIASVCLLGFAAASGSTISRNYPLVEPIADNHPANKRLASTMMYEVEMNWNYICTLFCYSRGRYYYSRCLTDQNFSSRTLAERCPCHSC</sequence>
<evidence type="ECO:0000313" key="1">
    <source>
        <dbReference type="Proteomes" id="UP000095280"/>
    </source>
</evidence>
<dbReference type="WBParaSite" id="maker-uti_cns_0001577-snap-gene-0.7-mRNA-1">
    <property type="protein sequence ID" value="maker-uti_cns_0001577-snap-gene-0.7-mRNA-1"/>
    <property type="gene ID" value="maker-uti_cns_0001577-snap-gene-0.7"/>
</dbReference>
<dbReference type="Proteomes" id="UP000095280">
    <property type="component" value="Unplaced"/>
</dbReference>
<accession>A0A1I8GCU8</accession>
<evidence type="ECO:0000313" key="2">
    <source>
        <dbReference type="WBParaSite" id="maker-uti_cns_0001577-snap-gene-0.7-mRNA-1"/>
    </source>
</evidence>
<dbReference type="AlphaFoldDB" id="A0A1I8GCU8"/>
<name>A0A1I8GCU8_9PLAT</name>
<reference evidence="2" key="1">
    <citation type="submission" date="2016-11" db="UniProtKB">
        <authorList>
            <consortium name="WormBaseParasite"/>
        </authorList>
    </citation>
    <scope>IDENTIFICATION</scope>
</reference>